<keyword evidence="5" id="KW-0812">Transmembrane</keyword>
<dbReference type="RefSeq" id="WP_185883327.1">
    <property type="nucleotide sequence ID" value="NZ_CP060052.1"/>
</dbReference>
<evidence type="ECO:0000256" key="3">
    <source>
        <dbReference type="ARBA" id="ARBA00023237"/>
    </source>
</evidence>
<dbReference type="InterPro" id="IPR006665">
    <property type="entry name" value="OmpA-like"/>
</dbReference>
<feature type="transmembrane region" description="Helical" evidence="5">
    <location>
        <begin position="12"/>
        <end position="29"/>
    </location>
</feature>
<dbReference type="Pfam" id="PF00691">
    <property type="entry name" value="OmpA"/>
    <property type="match status" value="1"/>
</dbReference>
<evidence type="ECO:0000256" key="4">
    <source>
        <dbReference type="PROSITE-ProRule" id="PRU00473"/>
    </source>
</evidence>
<sequence>MRLLYEIPDWLRIVTGAVIVGCIALFAHAQTGRNLVERLEARAERAIAENGGTGITADFTTAAGWPTRHPVLVGGEDLPDDIRARVARAVADLPGVGGAHWDSRSRSVIAPEPEIETGPFHCQRDVETLLSVRVIRFGQGSAEIDPESEILLDEVAGALKPCRGSIIAITGHSDAVGDASVNLRLSRERAAAVRSELVERGLPRDSLRAMGLGSAQPIEGLQPEDPANRRIEFSVIEVAPLRPTPIDIPDAG</sequence>
<dbReference type="Gene3D" id="3.30.1330.60">
    <property type="entry name" value="OmpA-like domain"/>
    <property type="match status" value="1"/>
</dbReference>
<dbReference type="PANTHER" id="PTHR30329:SF21">
    <property type="entry name" value="LIPOPROTEIN YIAD-RELATED"/>
    <property type="match status" value="1"/>
</dbReference>
<reference evidence="7 8" key="1">
    <citation type="submission" date="2020-08" db="EMBL/GenBank/DDBJ databases">
        <authorList>
            <person name="Liu G."/>
            <person name="Sun C."/>
        </authorList>
    </citation>
    <scope>NUCLEOTIDE SEQUENCE [LARGE SCALE GENOMIC DNA]</scope>
    <source>
        <strain evidence="7 8">OT19</strain>
    </source>
</reference>
<evidence type="ECO:0000256" key="5">
    <source>
        <dbReference type="SAM" id="Phobius"/>
    </source>
</evidence>
<dbReference type="InterPro" id="IPR050330">
    <property type="entry name" value="Bact_OuterMem_StrucFunc"/>
</dbReference>
<protein>
    <submittedName>
        <fullName evidence="7">OmpA family protein</fullName>
    </submittedName>
</protein>
<accession>A0A7G6VQK3</accession>
<dbReference type="PRINTS" id="PR01021">
    <property type="entry name" value="OMPADOMAIN"/>
</dbReference>
<proteinExistence type="predicted"/>
<dbReference type="PANTHER" id="PTHR30329">
    <property type="entry name" value="STATOR ELEMENT OF FLAGELLAR MOTOR COMPLEX"/>
    <property type="match status" value="1"/>
</dbReference>
<dbReference type="Proteomes" id="UP000515297">
    <property type="component" value="Chromosome"/>
</dbReference>
<keyword evidence="2 4" id="KW-0472">Membrane</keyword>
<dbReference type="InterPro" id="IPR036737">
    <property type="entry name" value="OmpA-like_sf"/>
</dbReference>
<evidence type="ECO:0000259" key="6">
    <source>
        <dbReference type="PROSITE" id="PS51123"/>
    </source>
</evidence>
<dbReference type="PROSITE" id="PS51123">
    <property type="entry name" value="OMPA_2"/>
    <property type="match status" value="1"/>
</dbReference>
<evidence type="ECO:0000313" key="7">
    <source>
        <dbReference type="EMBL" id="QNE04018.1"/>
    </source>
</evidence>
<keyword evidence="3" id="KW-0998">Cell outer membrane</keyword>
<dbReference type="InterPro" id="IPR006664">
    <property type="entry name" value="OMP_bac"/>
</dbReference>
<comment type="subcellular location">
    <subcellularLocation>
        <location evidence="1">Cell outer membrane</location>
    </subcellularLocation>
</comment>
<keyword evidence="5" id="KW-1133">Transmembrane helix</keyword>
<evidence type="ECO:0000256" key="1">
    <source>
        <dbReference type="ARBA" id="ARBA00004442"/>
    </source>
</evidence>
<gene>
    <name evidence="7" type="ORF">H4O24_08270</name>
</gene>
<dbReference type="SUPFAM" id="SSF103088">
    <property type="entry name" value="OmpA-like"/>
    <property type="match status" value="1"/>
</dbReference>
<dbReference type="GO" id="GO:0009279">
    <property type="term" value="C:cell outer membrane"/>
    <property type="evidence" value="ECO:0007669"/>
    <property type="project" value="UniProtKB-SubCell"/>
</dbReference>
<dbReference type="EMBL" id="CP060052">
    <property type="protein sequence ID" value="QNE04018.1"/>
    <property type="molecule type" value="Genomic_DNA"/>
</dbReference>
<dbReference type="CDD" id="cd07185">
    <property type="entry name" value="OmpA_C-like"/>
    <property type="match status" value="1"/>
</dbReference>
<organism evidence="7 8">
    <name type="scientific">Croceicoccus marinus</name>
    <dbReference type="NCBI Taxonomy" id="450378"/>
    <lineage>
        <taxon>Bacteria</taxon>
        <taxon>Pseudomonadati</taxon>
        <taxon>Pseudomonadota</taxon>
        <taxon>Alphaproteobacteria</taxon>
        <taxon>Sphingomonadales</taxon>
        <taxon>Erythrobacteraceae</taxon>
        <taxon>Croceicoccus</taxon>
    </lineage>
</organism>
<evidence type="ECO:0000313" key="8">
    <source>
        <dbReference type="Proteomes" id="UP000515297"/>
    </source>
</evidence>
<dbReference type="AlphaFoldDB" id="A0A7G6VQK3"/>
<name>A0A7G6VQK3_9SPHN</name>
<feature type="domain" description="OmpA-like" evidence="6">
    <location>
        <begin position="124"/>
        <end position="239"/>
    </location>
</feature>
<evidence type="ECO:0000256" key="2">
    <source>
        <dbReference type="ARBA" id="ARBA00023136"/>
    </source>
</evidence>